<dbReference type="InterPro" id="IPR016024">
    <property type="entry name" value="ARM-type_fold"/>
</dbReference>
<keyword evidence="3" id="KW-0813">Transport</keyword>
<feature type="compositionally biased region" description="Polar residues" evidence="6">
    <location>
        <begin position="807"/>
        <end position="816"/>
    </location>
</feature>
<accession>A0A317XQV5</accession>
<keyword evidence="5" id="KW-0472">Membrane</keyword>
<gene>
    <name evidence="8" type="ORF">BCV70DRAFT_231892</name>
</gene>
<sequence length="981" mass="105802">MTSAYSNSSRALAFLSETSEDAIAALKGLVGGVGSAKYLDTSEDTLATIAVQIDSSRDEDRIVALTRIVAMISKGRDASQFLPAVLKLTSCSNLDVRKLVYIVLLRYANLNPDLTLLSINSFQRDLSDPSPLIRAMALRVLSSIKVSMVAPIVFMAVAKATRDPNLYVRKIAALAIPKCFQIDRSQLDTLLESLSTLLSDRSPYVLGAALSAYQQVCPDRWDLLHQQFRKICHAIADMDEWGQISSLQVLSRYARANFAKPRSDNQSAAASSEKVEIPEMAMNAATRDQASRASKQPEGNNGTQDLEDFLASDAAPSVIAAAPRSATSSSLRPSQSNYKSSATAETRMDRDLELLLFKSQALLHSQNAAVVMAALRITFYLGPQTQRHLVARPLLRILHDSTDTSYVVLRNVATIARRDPRIFAPYVTSFFLGASHQESLVVSKLKLDILVTVCTKANLGLVLPELATHIRSPQDAIAVHAVTCIGRLAGSTKLNARSKCLTALLNLLKKRKTGASVSGAVIARAVLVVKNLISDSDAPDLDGSNATATTNKTAAIVYRLAALLFGTVLKADSDGTNKSKKKTPKPKVLGKGAILHPGARASILWLLGQHARRTISITTSSGQKATKTLAELVLPDVLRRCAVNFVHEAPGVKLQILTVSSKTFAFLPTVLTGTGVFGDALDGQGRAEQLMATVTKLHFYLLKLARDSIQDAIARAARSVGETSSEDDADLKGVRLRREQVIHVLFEGKTSSFHPDTAKPDVEPTVSPETSTPTQSTTSRKEVEIGTLSLILDGKLIKGWLSTQLPDWTDTPTSPSLREPPQVTAPSHPSLTQTSLAGLKSFSSSDFASWAAGPVTLTPTTAAGSSLTPPATRSASRSGNLTPVDLEASTQQQQKYKDLDSFLDESDSEDDEQELDAVAPEDDDYMASNQEWGVQDDGDYDEEDDEEDDDDDDDADAGDDDDDDDEGEEEDADEETSSDEA</sequence>
<dbReference type="InterPro" id="IPR002553">
    <property type="entry name" value="Clathrin/coatomer_adapt-like_N"/>
</dbReference>
<evidence type="ECO:0000313" key="8">
    <source>
        <dbReference type="EMBL" id="PWZ00278.1"/>
    </source>
</evidence>
<feature type="compositionally biased region" description="Polar residues" evidence="6">
    <location>
        <begin position="859"/>
        <end position="881"/>
    </location>
</feature>
<name>A0A317XQV5_9BASI</name>
<feature type="compositionally biased region" description="Polar residues" evidence="6">
    <location>
        <begin position="327"/>
        <end position="344"/>
    </location>
</feature>
<evidence type="ECO:0000256" key="6">
    <source>
        <dbReference type="SAM" id="MobiDB-lite"/>
    </source>
</evidence>
<dbReference type="Proteomes" id="UP000246740">
    <property type="component" value="Unassembled WGS sequence"/>
</dbReference>
<evidence type="ECO:0000256" key="1">
    <source>
        <dbReference type="ARBA" id="ARBA00004308"/>
    </source>
</evidence>
<dbReference type="GO" id="GO:0006886">
    <property type="term" value="P:intracellular protein transport"/>
    <property type="evidence" value="ECO:0007669"/>
    <property type="project" value="InterPro"/>
</dbReference>
<reference evidence="8 9" key="1">
    <citation type="journal article" date="2018" name="Mol. Biol. Evol.">
        <title>Broad Genomic Sampling Reveals a Smut Pathogenic Ancestry of the Fungal Clade Ustilaginomycotina.</title>
        <authorList>
            <person name="Kijpornyongpan T."/>
            <person name="Mondo S.J."/>
            <person name="Barry K."/>
            <person name="Sandor L."/>
            <person name="Lee J."/>
            <person name="Lipzen A."/>
            <person name="Pangilinan J."/>
            <person name="LaButti K."/>
            <person name="Hainaut M."/>
            <person name="Henrissat B."/>
            <person name="Grigoriev I.V."/>
            <person name="Spatafora J.W."/>
            <person name="Aime M.C."/>
        </authorList>
    </citation>
    <scope>NUCLEOTIDE SEQUENCE [LARGE SCALE GENOMIC DNA]</scope>
    <source>
        <strain evidence="8 9">MCA 3645</strain>
    </source>
</reference>
<evidence type="ECO:0000256" key="4">
    <source>
        <dbReference type="ARBA" id="ARBA00022927"/>
    </source>
</evidence>
<dbReference type="Gene3D" id="1.25.10.10">
    <property type="entry name" value="Leucine-rich Repeat Variant"/>
    <property type="match status" value="1"/>
</dbReference>
<keyword evidence="9" id="KW-1185">Reference proteome</keyword>
<dbReference type="GO" id="GO:0012505">
    <property type="term" value="C:endomembrane system"/>
    <property type="evidence" value="ECO:0007669"/>
    <property type="project" value="UniProtKB-SubCell"/>
</dbReference>
<dbReference type="InterPro" id="IPR026739">
    <property type="entry name" value="AP_beta"/>
</dbReference>
<feature type="compositionally biased region" description="Polar residues" evidence="6">
    <location>
        <begin position="286"/>
        <end position="304"/>
    </location>
</feature>
<evidence type="ECO:0000313" key="9">
    <source>
        <dbReference type="Proteomes" id="UP000246740"/>
    </source>
</evidence>
<dbReference type="PANTHER" id="PTHR11134">
    <property type="entry name" value="ADAPTOR COMPLEX SUBUNIT BETA FAMILY MEMBER"/>
    <property type="match status" value="1"/>
</dbReference>
<dbReference type="InParanoid" id="A0A317XQV5"/>
<feature type="region of interest" description="Disordered" evidence="6">
    <location>
        <begin position="284"/>
        <end position="306"/>
    </location>
</feature>
<feature type="compositionally biased region" description="Acidic residues" evidence="6">
    <location>
        <begin position="934"/>
        <end position="981"/>
    </location>
</feature>
<dbReference type="SUPFAM" id="SSF48371">
    <property type="entry name" value="ARM repeat"/>
    <property type="match status" value="1"/>
</dbReference>
<dbReference type="AlphaFoldDB" id="A0A317XQV5"/>
<dbReference type="STRING" id="1882483.A0A317XQV5"/>
<dbReference type="Pfam" id="PF01602">
    <property type="entry name" value="Adaptin_N"/>
    <property type="match status" value="1"/>
</dbReference>
<dbReference type="FunCoup" id="A0A317XQV5">
    <property type="interactions" value="261"/>
</dbReference>
<comment type="subcellular location">
    <subcellularLocation>
        <location evidence="1">Endomembrane system</location>
    </subcellularLocation>
</comment>
<evidence type="ECO:0000256" key="2">
    <source>
        <dbReference type="ARBA" id="ARBA00006613"/>
    </source>
</evidence>
<dbReference type="GO" id="GO:0016192">
    <property type="term" value="P:vesicle-mediated transport"/>
    <property type="evidence" value="ECO:0007669"/>
    <property type="project" value="InterPro"/>
</dbReference>
<protein>
    <recommendedName>
        <fullName evidence="7">Clathrin/coatomer adaptor adaptin-like N-terminal domain-containing protein</fullName>
    </recommendedName>
</protein>
<feature type="region of interest" description="Disordered" evidence="6">
    <location>
        <begin position="807"/>
        <end position="832"/>
    </location>
</feature>
<dbReference type="GO" id="GO:0030117">
    <property type="term" value="C:membrane coat"/>
    <property type="evidence" value="ECO:0007669"/>
    <property type="project" value="InterPro"/>
</dbReference>
<dbReference type="InterPro" id="IPR011989">
    <property type="entry name" value="ARM-like"/>
</dbReference>
<feature type="domain" description="Clathrin/coatomer adaptor adaptin-like N-terminal" evidence="7">
    <location>
        <begin position="46"/>
        <end position="524"/>
    </location>
</feature>
<feature type="compositionally biased region" description="Low complexity" evidence="6">
    <location>
        <begin position="763"/>
        <end position="778"/>
    </location>
</feature>
<feature type="region of interest" description="Disordered" evidence="6">
    <location>
        <begin position="322"/>
        <end position="344"/>
    </location>
</feature>
<feature type="region of interest" description="Disordered" evidence="6">
    <location>
        <begin position="752"/>
        <end position="782"/>
    </location>
</feature>
<dbReference type="EMBL" id="KZ819193">
    <property type="protein sequence ID" value="PWZ00278.1"/>
    <property type="molecule type" value="Genomic_DNA"/>
</dbReference>
<feature type="region of interest" description="Disordered" evidence="6">
    <location>
        <begin position="859"/>
        <end position="981"/>
    </location>
</feature>
<evidence type="ECO:0000256" key="3">
    <source>
        <dbReference type="ARBA" id="ARBA00022448"/>
    </source>
</evidence>
<comment type="similarity">
    <text evidence="2">Belongs to the adaptor complexes large subunit family.</text>
</comment>
<dbReference type="OrthoDB" id="10254310at2759"/>
<keyword evidence="4" id="KW-0653">Protein transport</keyword>
<evidence type="ECO:0000259" key="7">
    <source>
        <dbReference type="Pfam" id="PF01602"/>
    </source>
</evidence>
<proteinExistence type="inferred from homology"/>
<organism evidence="8 9">
    <name type="scientific">Testicularia cyperi</name>
    <dbReference type="NCBI Taxonomy" id="1882483"/>
    <lineage>
        <taxon>Eukaryota</taxon>
        <taxon>Fungi</taxon>
        <taxon>Dikarya</taxon>
        <taxon>Basidiomycota</taxon>
        <taxon>Ustilaginomycotina</taxon>
        <taxon>Ustilaginomycetes</taxon>
        <taxon>Ustilaginales</taxon>
        <taxon>Anthracoideaceae</taxon>
        <taxon>Testicularia</taxon>
    </lineage>
</organism>
<evidence type="ECO:0000256" key="5">
    <source>
        <dbReference type="ARBA" id="ARBA00023136"/>
    </source>
</evidence>
<feature type="compositionally biased region" description="Acidic residues" evidence="6">
    <location>
        <begin position="901"/>
        <end position="925"/>
    </location>
</feature>